<keyword evidence="3" id="KW-1185">Reference proteome</keyword>
<dbReference type="Gramene" id="ONK63903">
    <property type="protein sequence ID" value="ONK63903"/>
    <property type="gene ID" value="A4U43_C07F20110"/>
</dbReference>
<feature type="compositionally biased region" description="Polar residues" evidence="1">
    <location>
        <begin position="295"/>
        <end position="311"/>
    </location>
</feature>
<evidence type="ECO:0000313" key="3">
    <source>
        <dbReference type="Proteomes" id="UP000243459"/>
    </source>
</evidence>
<protein>
    <submittedName>
        <fullName evidence="2">Uncharacterized protein</fullName>
    </submittedName>
</protein>
<dbReference type="AlphaFoldDB" id="A0A5P1EDR4"/>
<evidence type="ECO:0000256" key="1">
    <source>
        <dbReference type="SAM" id="MobiDB-lite"/>
    </source>
</evidence>
<dbReference type="Proteomes" id="UP000243459">
    <property type="component" value="Chromosome 7"/>
</dbReference>
<accession>A0A5P1EDR4</accession>
<sequence>MQVERFNPDHGNLNSDSGGRSKGTGYYDHRCGPDANSVSYDGIMDASTYVMQPQTAGGGYPSYGNPRSPYGRHSLGMGYYDPYRGGCGADAGPYDGRIDANWYAMQPQTAGGGYPSYGMPRSSLGVHSGGTGYFDPYLSGSGAYCGSYDGRMDTNRYDMQPQTTGGGYPSYGSSGHGMPSSQDGFGGYARPSGAQGNPSARTGGDAGYGSASLCNTQPLATTSAGSYDGRIETNRHHVPPQTAGVIGCIMLPKASIGGRLISTPGNDVFIPASAFHDVTGYLNRILSDRQGGAPDSNQAGDANESSGNSRA</sequence>
<evidence type="ECO:0000313" key="2">
    <source>
        <dbReference type="EMBL" id="ONK63903.1"/>
    </source>
</evidence>
<gene>
    <name evidence="2" type="ORF">A4U43_C07F20110</name>
</gene>
<dbReference type="EMBL" id="CM007387">
    <property type="protein sequence ID" value="ONK63903.1"/>
    <property type="molecule type" value="Genomic_DNA"/>
</dbReference>
<feature type="region of interest" description="Disordered" evidence="1">
    <location>
        <begin position="287"/>
        <end position="311"/>
    </location>
</feature>
<name>A0A5P1EDR4_ASPOF</name>
<organism evidence="2 3">
    <name type="scientific">Asparagus officinalis</name>
    <name type="common">Garden asparagus</name>
    <dbReference type="NCBI Taxonomy" id="4686"/>
    <lineage>
        <taxon>Eukaryota</taxon>
        <taxon>Viridiplantae</taxon>
        <taxon>Streptophyta</taxon>
        <taxon>Embryophyta</taxon>
        <taxon>Tracheophyta</taxon>
        <taxon>Spermatophyta</taxon>
        <taxon>Magnoliopsida</taxon>
        <taxon>Liliopsida</taxon>
        <taxon>Asparagales</taxon>
        <taxon>Asparagaceae</taxon>
        <taxon>Asparagoideae</taxon>
        <taxon>Asparagus</taxon>
    </lineage>
</organism>
<feature type="compositionally biased region" description="Low complexity" evidence="1">
    <location>
        <begin position="170"/>
        <end position="181"/>
    </location>
</feature>
<feature type="region of interest" description="Disordered" evidence="1">
    <location>
        <begin position="1"/>
        <end position="27"/>
    </location>
</feature>
<reference evidence="3" key="1">
    <citation type="journal article" date="2017" name="Nat. Commun.">
        <title>The asparagus genome sheds light on the origin and evolution of a young Y chromosome.</title>
        <authorList>
            <person name="Harkess A."/>
            <person name="Zhou J."/>
            <person name="Xu C."/>
            <person name="Bowers J.E."/>
            <person name="Van der Hulst R."/>
            <person name="Ayyampalayam S."/>
            <person name="Mercati F."/>
            <person name="Riccardi P."/>
            <person name="McKain M.R."/>
            <person name="Kakrana A."/>
            <person name="Tang H."/>
            <person name="Ray J."/>
            <person name="Groenendijk J."/>
            <person name="Arikit S."/>
            <person name="Mathioni S.M."/>
            <person name="Nakano M."/>
            <person name="Shan H."/>
            <person name="Telgmann-Rauber A."/>
            <person name="Kanno A."/>
            <person name="Yue Z."/>
            <person name="Chen H."/>
            <person name="Li W."/>
            <person name="Chen Y."/>
            <person name="Xu X."/>
            <person name="Zhang Y."/>
            <person name="Luo S."/>
            <person name="Chen H."/>
            <person name="Gao J."/>
            <person name="Mao Z."/>
            <person name="Pires J.C."/>
            <person name="Luo M."/>
            <person name="Kudrna D."/>
            <person name="Wing R.A."/>
            <person name="Meyers B.C."/>
            <person name="Yi K."/>
            <person name="Kong H."/>
            <person name="Lavrijsen P."/>
            <person name="Sunseri F."/>
            <person name="Falavigna A."/>
            <person name="Ye Y."/>
            <person name="Leebens-Mack J.H."/>
            <person name="Chen G."/>
        </authorList>
    </citation>
    <scope>NUCLEOTIDE SEQUENCE [LARGE SCALE GENOMIC DNA]</scope>
    <source>
        <strain evidence="3">cv. DH0086</strain>
    </source>
</reference>
<proteinExistence type="predicted"/>
<feature type="region of interest" description="Disordered" evidence="1">
    <location>
        <begin position="160"/>
        <end position="209"/>
    </location>
</feature>